<dbReference type="PANTHER" id="PTHR35864">
    <property type="entry name" value="ZINC METALLOPROTEASE MJ0611-RELATED"/>
    <property type="match status" value="1"/>
</dbReference>
<keyword evidence="10 13" id="KW-1133">Transmembrane helix</keyword>
<evidence type="ECO:0000256" key="11">
    <source>
        <dbReference type="ARBA" id="ARBA00023049"/>
    </source>
</evidence>
<evidence type="ECO:0000256" key="2">
    <source>
        <dbReference type="ARBA" id="ARBA00004651"/>
    </source>
</evidence>
<feature type="transmembrane region" description="Helical" evidence="13">
    <location>
        <begin position="129"/>
        <end position="152"/>
    </location>
</feature>
<dbReference type="AlphaFoldDB" id="A0A1G2KSI3"/>
<feature type="transmembrane region" description="Helical" evidence="13">
    <location>
        <begin position="92"/>
        <end position="117"/>
    </location>
</feature>
<comment type="cofactor">
    <cofactor evidence="1">
        <name>Zn(2+)</name>
        <dbReference type="ChEBI" id="CHEBI:29105"/>
    </cofactor>
</comment>
<evidence type="ECO:0000313" key="15">
    <source>
        <dbReference type="EMBL" id="OHA01431.1"/>
    </source>
</evidence>
<proteinExistence type="inferred from homology"/>
<organism evidence="15 16">
    <name type="scientific">Candidatus Sungbacteria bacterium RIFCSPHIGHO2_02_FULL_49_20</name>
    <dbReference type="NCBI Taxonomy" id="1802272"/>
    <lineage>
        <taxon>Bacteria</taxon>
        <taxon>Candidatus Sungiibacteriota</taxon>
    </lineage>
</organism>
<dbReference type="InterPro" id="IPR052348">
    <property type="entry name" value="Metallopeptidase_M50B"/>
</dbReference>
<evidence type="ECO:0000256" key="7">
    <source>
        <dbReference type="ARBA" id="ARBA00022723"/>
    </source>
</evidence>
<dbReference type="CDD" id="cd06158">
    <property type="entry name" value="S2P-M50_like_1"/>
    <property type="match status" value="1"/>
</dbReference>
<comment type="similarity">
    <text evidence="3">Belongs to the peptidase M50B family.</text>
</comment>
<feature type="transmembrane region" description="Helical" evidence="13">
    <location>
        <begin position="181"/>
        <end position="204"/>
    </location>
</feature>
<accession>A0A1G2KSI3</accession>
<reference evidence="15 16" key="1">
    <citation type="journal article" date="2016" name="Nat. Commun.">
        <title>Thousands of microbial genomes shed light on interconnected biogeochemical processes in an aquifer system.</title>
        <authorList>
            <person name="Anantharaman K."/>
            <person name="Brown C.T."/>
            <person name="Hug L.A."/>
            <person name="Sharon I."/>
            <person name="Castelle C.J."/>
            <person name="Probst A.J."/>
            <person name="Thomas B.C."/>
            <person name="Singh A."/>
            <person name="Wilkins M.J."/>
            <person name="Karaoz U."/>
            <person name="Brodie E.L."/>
            <person name="Williams K.H."/>
            <person name="Hubbard S.S."/>
            <person name="Banfield J.F."/>
        </authorList>
    </citation>
    <scope>NUCLEOTIDE SEQUENCE [LARGE SCALE GENOMIC DNA]</scope>
</reference>
<keyword evidence="11" id="KW-0482">Metalloprotease</keyword>
<keyword evidence="5" id="KW-0645">Protease</keyword>
<evidence type="ECO:0000256" key="8">
    <source>
        <dbReference type="ARBA" id="ARBA00022801"/>
    </source>
</evidence>
<evidence type="ECO:0000256" key="10">
    <source>
        <dbReference type="ARBA" id="ARBA00022989"/>
    </source>
</evidence>
<dbReference type="GO" id="GO:0046872">
    <property type="term" value="F:metal ion binding"/>
    <property type="evidence" value="ECO:0007669"/>
    <property type="project" value="UniProtKB-KW"/>
</dbReference>
<keyword evidence="12 13" id="KW-0472">Membrane</keyword>
<evidence type="ECO:0000256" key="12">
    <source>
        <dbReference type="ARBA" id="ARBA00023136"/>
    </source>
</evidence>
<dbReference type="GO" id="GO:0005886">
    <property type="term" value="C:plasma membrane"/>
    <property type="evidence" value="ECO:0007669"/>
    <property type="project" value="UniProtKB-SubCell"/>
</dbReference>
<dbReference type="InterPro" id="IPR044537">
    <property type="entry name" value="Rip2-like"/>
</dbReference>
<keyword evidence="9" id="KW-0862">Zinc</keyword>
<dbReference type="Proteomes" id="UP000178710">
    <property type="component" value="Unassembled WGS sequence"/>
</dbReference>
<keyword evidence="6 13" id="KW-0812">Transmembrane</keyword>
<evidence type="ECO:0000313" key="16">
    <source>
        <dbReference type="Proteomes" id="UP000178710"/>
    </source>
</evidence>
<keyword evidence="4" id="KW-1003">Cell membrane</keyword>
<evidence type="ECO:0000256" key="3">
    <source>
        <dbReference type="ARBA" id="ARBA00007931"/>
    </source>
</evidence>
<gene>
    <name evidence="15" type="ORF">A3C12_03025</name>
</gene>
<dbReference type="GO" id="GO:0008237">
    <property type="term" value="F:metallopeptidase activity"/>
    <property type="evidence" value="ECO:0007669"/>
    <property type="project" value="UniProtKB-KW"/>
</dbReference>
<dbReference type="InterPro" id="IPR008915">
    <property type="entry name" value="Peptidase_M50"/>
</dbReference>
<feature type="transmembrane region" description="Helical" evidence="13">
    <location>
        <begin position="54"/>
        <end position="72"/>
    </location>
</feature>
<protein>
    <recommendedName>
        <fullName evidence="14">Peptidase M50 domain-containing protein</fullName>
    </recommendedName>
</protein>
<feature type="transmembrane region" description="Helical" evidence="13">
    <location>
        <begin position="12"/>
        <end position="33"/>
    </location>
</feature>
<feature type="domain" description="Peptidase M50" evidence="14">
    <location>
        <begin position="10"/>
        <end position="188"/>
    </location>
</feature>
<dbReference type="EMBL" id="MHQK01000027">
    <property type="protein sequence ID" value="OHA01431.1"/>
    <property type="molecule type" value="Genomic_DNA"/>
</dbReference>
<evidence type="ECO:0000256" key="5">
    <source>
        <dbReference type="ARBA" id="ARBA00022670"/>
    </source>
</evidence>
<evidence type="ECO:0000256" key="4">
    <source>
        <dbReference type="ARBA" id="ARBA00022475"/>
    </source>
</evidence>
<evidence type="ECO:0000256" key="13">
    <source>
        <dbReference type="SAM" id="Phobius"/>
    </source>
</evidence>
<sequence>MTNIFDIGFVILIYFFSVVVHEVAHGAVAYMLGDPTAKDAGRLTLNPLPHIDPVGTVMIPLLAVFLGAPLIGWARPVPYNPMYFKNVRRGTFLVAGAGVFLNLLLAIVFGLAIRFLLMGQISADISFSLQKILFIFSVATSANLALGIFNLVPIPPLDGSKLLWSISARGGQEIYYFLERYGFFILLALIYFVPAFGGAVSMLIGGSFKLLTGVSLY</sequence>
<keyword evidence="8" id="KW-0378">Hydrolase</keyword>
<evidence type="ECO:0000256" key="6">
    <source>
        <dbReference type="ARBA" id="ARBA00022692"/>
    </source>
</evidence>
<dbReference type="GO" id="GO:0006508">
    <property type="term" value="P:proteolysis"/>
    <property type="evidence" value="ECO:0007669"/>
    <property type="project" value="UniProtKB-KW"/>
</dbReference>
<evidence type="ECO:0000259" key="14">
    <source>
        <dbReference type="Pfam" id="PF02163"/>
    </source>
</evidence>
<dbReference type="Pfam" id="PF02163">
    <property type="entry name" value="Peptidase_M50"/>
    <property type="match status" value="1"/>
</dbReference>
<comment type="caution">
    <text evidence="15">The sequence shown here is derived from an EMBL/GenBank/DDBJ whole genome shotgun (WGS) entry which is preliminary data.</text>
</comment>
<name>A0A1G2KSI3_9BACT</name>
<evidence type="ECO:0000256" key="1">
    <source>
        <dbReference type="ARBA" id="ARBA00001947"/>
    </source>
</evidence>
<evidence type="ECO:0000256" key="9">
    <source>
        <dbReference type="ARBA" id="ARBA00022833"/>
    </source>
</evidence>
<dbReference type="PANTHER" id="PTHR35864:SF1">
    <property type="entry name" value="ZINC METALLOPROTEASE YWHC-RELATED"/>
    <property type="match status" value="1"/>
</dbReference>
<keyword evidence="7" id="KW-0479">Metal-binding</keyword>
<comment type="subcellular location">
    <subcellularLocation>
        <location evidence="2">Cell membrane</location>
        <topology evidence="2">Multi-pass membrane protein</topology>
    </subcellularLocation>
</comment>